<sequence>MPQQKLPQLTPIDSRIRIPQHYQRQPLISRLVSRYGVTVNITAAILTATDNHGWFDLQLQGNSEHICNGLLYLQNLGVDLMQLSIPGNVQHNLSFKPFPNPSKEFVPLPIQEQTQPYQGYSSQSYRLRLQICILKDYYQTPIISDLVSCYGVTVNIIGASLLANQENDGWFDLDIWGKPQQLFSSFNYLKTLNLPMWVDESSLHGHLI</sequence>
<evidence type="ECO:0000313" key="2">
    <source>
        <dbReference type="EMBL" id="WGV24316.1"/>
    </source>
</evidence>
<reference evidence="2 3" key="1">
    <citation type="journal article" date="2023" name="Limnol Oceanogr Lett">
        <title>Environmental adaptations by the intertidal Antarctic cyanobacterium Halotia branconii CENA392 as revealed using long-read genome sequencing.</title>
        <authorList>
            <person name="Dextro R.B."/>
            <person name="Delbaje E."/>
            <person name="Freitas P.N.N."/>
            <person name="Geraldes V."/>
            <person name="Pinto E."/>
            <person name="Long P.F."/>
            <person name="Fiore M.F."/>
        </authorList>
    </citation>
    <scope>NUCLEOTIDE SEQUENCE [LARGE SCALE GENOMIC DNA]</scope>
    <source>
        <strain evidence="2 3">CENA392</strain>
    </source>
</reference>
<gene>
    <name evidence="2" type="ORF">QI031_21350</name>
</gene>
<accession>A0AAJ6P873</accession>
<dbReference type="Gene3D" id="3.30.70.260">
    <property type="match status" value="2"/>
</dbReference>
<dbReference type="InterPro" id="IPR018449">
    <property type="entry name" value="NIL_domain"/>
</dbReference>
<feature type="domain" description="NIL" evidence="1">
    <location>
        <begin position="10"/>
        <end position="83"/>
    </location>
</feature>
<protein>
    <submittedName>
        <fullName evidence="2">NIL domain-containing protein</fullName>
    </submittedName>
</protein>
<proteinExistence type="predicted"/>
<dbReference type="AlphaFoldDB" id="A0AAJ6P873"/>
<dbReference type="SUPFAM" id="SSF55021">
    <property type="entry name" value="ACT-like"/>
    <property type="match status" value="2"/>
</dbReference>
<dbReference type="Proteomes" id="UP001223520">
    <property type="component" value="Chromosome"/>
</dbReference>
<dbReference type="EMBL" id="CP124543">
    <property type="protein sequence ID" value="WGV24316.1"/>
    <property type="molecule type" value="Genomic_DNA"/>
</dbReference>
<dbReference type="Pfam" id="PF09383">
    <property type="entry name" value="NIL"/>
    <property type="match status" value="2"/>
</dbReference>
<organism evidence="2 3">
    <name type="scientific">Halotia branconii CENA392</name>
    <dbReference type="NCBI Taxonomy" id="1539056"/>
    <lineage>
        <taxon>Bacteria</taxon>
        <taxon>Bacillati</taxon>
        <taxon>Cyanobacteriota</taxon>
        <taxon>Cyanophyceae</taxon>
        <taxon>Nostocales</taxon>
        <taxon>Nodulariaceae</taxon>
        <taxon>Halotia</taxon>
    </lineage>
</organism>
<name>A0AAJ6P873_9CYAN</name>
<evidence type="ECO:0000259" key="1">
    <source>
        <dbReference type="SMART" id="SM00930"/>
    </source>
</evidence>
<dbReference type="InterPro" id="IPR045865">
    <property type="entry name" value="ACT-like_dom_sf"/>
</dbReference>
<keyword evidence="3" id="KW-1185">Reference proteome</keyword>
<evidence type="ECO:0000313" key="3">
    <source>
        <dbReference type="Proteomes" id="UP001223520"/>
    </source>
</evidence>
<dbReference type="RefSeq" id="WP_281481639.1">
    <property type="nucleotide sequence ID" value="NZ_CP124543.1"/>
</dbReference>
<dbReference type="SMART" id="SM00930">
    <property type="entry name" value="NIL"/>
    <property type="match status" value="2"/>
</dbReference>
<dbReference type="KEGG" id="hbq:QI031_21350"/>
<feature type="domain" description="NIL" evidence="1">
    <location>
        <begin position="125"/>
        <end position="199"/>
    </location>
</feature>